<dbReference type="AlphaFoldDB" id="A0ABD3NHE8"/>
<dbReference type="Proteomes" id="UP001530400">
    <property type="component" value="Unassembled WGS sequence"/>
</dbReference>
<evidence type="ECO:0000313" key="2">
    <source>
        <dbReference type="Proteomes" id="UP001530400"/>
    </source>
</evidence>
<accession>A0ABD3NHE8</accession>
<comment type="caution">
    <text evidence="1">The sequence shown here is derived from an EMBL/GenBank/DDBJ whole genome shotgun (WGS) entry which is preliminary data.</text>
</comment>
<dbReference type="EMBL" id="JALLPJ020001177">
    <property type="protein sequence ID" value="KAL3774818.1"/>
    <property type="molecule type" value="Genomic_DNA"/>
</dbReference>
<evidence type="ECO:0000313" key="1">
    <source>
        <dbReference type="EMBL" id="KAL3774818.1"/>
    </source>
</evidence>
<protein>
    <submittedName>
        <fullName evidence="1">Uncharacterized protein</fullName>
    </submittedName>
</protein>
<proteinExistence type="predicted"/>
<gene>
    <name evidence="1" type="ORF">ACHAWO_010352</name>
</gene>
<name>A0ABD3NHE8_9STRA</name>
<organism evidence="1 2">
    <name type="scientific">Cyclotella atomus</name>
    <dbReference type="NCBI Taxonomy" id="382360"/>
    <lineage>
        <taxon>Eukaryota</taxon>
        <taxon>Sar</taxon>
        <taxon>Stramenopiles</taxon>
        <taxon>Ochrophyta</taxon>
        <taxon>Bacillariophyta</taxon>
        <taxon>Coscinodiscophyceae</taxon>
        <taxon>Thalassiosirophycidae</taxon>
        <taxon>Stephanodiscales</taxon>
        <taxon>Stephanodiscaceae</taxon>
        <taxon>Cyclotella</taxon>
    </lineage>
</organism>
<reference evidence="1 2" key="1">
    <citation type="submission" date="2024-10" db="EMBL/GenBank/DDBJ databases">
        <title>Updated reference genomes for cyclostephanoid diatoms.</title>
        <authorList>
            <person name="Roberts W.R."/>
            <person name="Alverson A.J."/>
        </authorList>
    </citation>
    <scope>NUCLEOTIDE SEQUENCE [LARGE SCALE GENOMIC DNA]</scope>
    <source>
        <strain evidence="1 2">AJA010-31</strain>
    </source>
</reference>
<keyword evidence="2" id="KW-1185">Reference proteome</keyword>
<sequence length="196" mass="22622">MRGGFTRKIVHNKEEDVIDTDDDSQLKNIPVEPISDTHRRAPQELTGVVLDDIPLNPSSQNSQQCHHIHQTHKKKVEKQKRPVNVTAFERRLTDRSCLYELGDIARFPSDMIIHTSNNKAIHSTSLLKKYFLKRSNGLWTISILTDRSLQLTKTKQRASAHWYTEWEINPATMELEESMLFVINEDGATKIVPRSH</sequence>